<gene>
    <name evidence="3" type="ORF">Vafri_16376</name>
</gene>
<name>A0A8J4BIV7_9CHLO</name>
<sequence>MPSYDDSTGKSKITEAKTRYTVLASFFAIGLCLGIVISERIYVQKRAVIPKPRQLVSEIASRMHVGHHTAIAGPRNELEAYLMKIAPQKELLLAVANKNTMWDGMLDTFTQGFKRAKVSNHMVLALDQETVSWCQQNGINVFMMNVTIAASQKGTGDNHAVSALKFGILRNFVELGWAVLLSDVDIAIFQNPFEHLYRDSDVEGMSDGFDERTAYGSIEGFDDPSMGWGRYAQYYKHFNMNSGLFYIKANNRTLELLTRLETRLSKEKYWDQTAYNEEIFFLSHGNYRSPQVSVRVMDIDQFMNSKRLFKDIRHRSKDQQPPLPVMVHINYHPDKHERLKAVIQYYIGGNEHALDSFPGGSEPGTR</sequence>
<dbReference type="InterPro" id="IPR044290">
    <property type="entry name" value="RRA1/2/3"/>
</dbReference>
<accession>A0A8J4BIV7</accession>
<feature type="domain" description="Nucleotide-diphospho-sugar transferase" evidence="2">
    <location>
        <begin position="117"/>
        <end position="339"/>
    </location>
</feature>
<dbReference type="Pfam" id="PF03407">
    <property type="entry name" value="Nucleotid_trans"/>
    <property type="match status" value="1"/>
</dbReference>
<comment type="caution">
    <text evidence="3">The sequence shown here is derived from an EMBL/GenBank/DDBJ whole genome shotgun (WGS) entry which is preliminary data.</text>
</comment>
<feature type="transmembrane region" description="Helical" evidence="1">
    <location>
        <begin position="20"/>
        <end position="43"/>
    </location>
</feature>
<dbReference type="AlphaFoldDB" id="A0A8J4BIV7"/>
<dbReference type="EMBL" id="BNCO01000049">
    <property type="protein sequence ID" value="GIL62084.1"/>
    <property type="molecule type" value="Genomic_DNA"/>
</dbReference>
<evidence type="ECO:0000259" key="2">
    <source>
        <dbReference type="Pfam" id="PF03407"/>
    </source>
</evidence>
<evidence type="ECO:0000256" key="1">
    <source>
        <dbReference type="SAM" id="Phobius"/>
    </source>
</evidence>
<dbReference type="GO" id="GO:0016757">
    <property type="term" value="F:glycosyltransferase activity"/>
    <property type="evidence" value="ECO:0007669"/>
    <property type="project" value="InterPro"/>
</dbReference>
<dbReference type="InterPro" id="IPR005069">
    <property type="entry name" value="Nucl-diP-sugar_transferase"/>
</dbReference>
<dbReference type="PANTHER" id="PTHR46581">
    <property type="entry name" value="ARABINOSYLTRANSFERASE RRA3"/>
    <property type="match status" value="1"/>
</dbReference>
<keyword evidence="1" id="KW-0812">Transmembrane</keyword>
<dbReference type="GO" id="GO:0080147">
    <property type="term" value="P:root hair cell development"/>
    <property type="evidence" value="ECO:0007669"/>
    <property type="project" value="InterPro"/>
</dbReference>
<dbReference type="PANTHER" id="PTHR46581:SF3">
    <property type="entry name" value="ARABINOSYLTRANSFERASE RRA3"/>
    <property type="match status" value="1"/>
</dbReference>
<dbReference type="Proteomes" id="UP000747399">
    <property type="component" value="Unassembled WGS sequence"/>
</dbReference>
<organism evidence="3 4">
    <name type="scientific">Volvox africanus</name>
    <dbReference type="NCBI Taxonomy" id="51714"/>
    <lineage>
        <taxon>Eukaryota</taxon>
        <taxon>Viridiplantae</taxon>
        <taxon>Chlorophyta</taxon>
        <taxon>core chlorophytes</taxon>
        <taxon>Chlorophyceae</taxon>
        <taxon>CS clade</taxon>
        <taxon>Chlamydomonadales</taxon>
        <taxon>Volvocaceae</taxon>
        <taxon>Volvox</taxon>
    </lineage>
</organism>
<keyword evidence="1" id="KW-1133">Transmembrane helix</keyword>
<reference evidence="3" key="1">
    <citation type="journal article" date="2021" name="Proc. Natl. Acad. Sci. U.S.A.">
        <title>Three genomes in the algal genus Volvox reveal the fate of a haploid sex-determining region after a transition to homothallism.</title>
        <authorList>
            <person name="Yamamoto K."/>
            <person name="Hamaji T."/>
            <person name="Kawai-Toyooka H."/>
            <person name="Matsuzaki R."/>
            <person name="Takahashi F."/>
            <person name="Nishimura Y."/>
            <person name="Kawachi M."/>
            <person name="Noguchi H."/>
            <person name="Minakuchi Y."/>
            <person name="Umen J.G."/>
            <person name="Toyoda A."/>
            <person name="Nozaki H."/>
        </authorList>
    </citation>
    <scope>NUCLEOTIDE SEQUENCE</scope>
    <source>
        <strain evidence="3">NIES-3780</strain>
    </source>
</reference>
<evidence type="ECO:0000313" key="3">
    <source>
        <dbReference type="EMBL" id="GIL62084.1"/>
    </source>
</evidence>
<protein>
    <recommendedName>
        <fullName evidence="2">Nucleotide-diphospho-sugar transferase domain-containing protein</fullName>
    </recommendedName>
</protein>
<keyword evidence="1" id="KW-0472">Membrane</keyword>
<proteinExistence type="predicted"/>
<evidence type="ECO:0000313" key="4">
    <source>
        <dbReference type="Proteomes" id="UP000747399"/>
    </source>
</evidence>
<keyword evidence="4" id="KW-1185">Reference proteome</keyword>